<feature type="domain" description="Sodium/calcium exchanger membrane region" evidence="10">
    <location>
        <begin position="341"/>
        <end position="483"/>
    </location>
</feature>
<dbReference type="AlphaFoldDB" id="A0A2J6TMW1"/>
<evidence type="ECO:0000256" key="8">
    <source>
        <dbReference type="SAM" id="MobiDB-lite"/>
    </source>
</evidence>
<evidence type="ECO:0000256" key="5">
    <source>
        <dbReference type="ARBA" id="ARBA00022989"/>
    </source>
</evidence>
<feature type="transmembrane region" description="Helical" evidence="9">
    <location>
        <begin position="215"/>
        <end position="236"/>
    </location>
</feature>
<keyword evidence="6" id="KW-0406">Ion transport</keyword>
<feature type="transmembrane region" description="Helical" evidence="9">
    <location>
        <begin position="113"/>
        <end position="135"/>
    </location>
</feature>
<comment type="subcellular location">
    <subcellularLocation>
        <location evidence="1">Endomembrane system</location>
        <topology evidence="1">Multi-pass membrane protein</topology>
    </subcellularLocation>
</comment>
<feature type="transmembrane region" description="Helical" evidence="9">
    <location>
        <begin position="141"/>
        <end position="163"/>
    </location>
</feature>
<evidence type="ECO:0000256" key="7">
    <source>
        <dbReference type="ARBA" id="ARBA00023136"/>
    </source>
</evidence>
<feature type="transmembrane region" description="Helical" evidence="9">
    <location>
        <begin position="184"/>
        <end position="203"/>
    </location>
</feature>
<dbReference type="InterPro" id="IPR044880">
    <property type="entry name" value="NCX_ion-bd_dom_sf"/>
</dbReference>
<keyword evidence="4 9" id="KW-0812">Transmembrane</keyword>
<organism evidence="11 12">
    <name type="scientific">Hyaloscypha bicolor E</name>
    <dbReference type="NCBI Taxonomy" id="1095630"/>
    <lineage>
        <taxon>Eukaryota</taxon>
        <taxon>Fungi</taxon>
        <taxon>Dikarya</taxon>
        <taxon>Ascomycota</taxon>
        <taxon>Pezizomycotina</taxon>
        <taxon>Leotiomycetes</taxon>
        <taxon>Helotiales</taxon>
        <taxon>Hyaloscyphaceae</taxon>
        <taxon>Hyaloscypha</taxon>
        <taxon>Hyaloscypha bicolor</taxon>
    </lineage>
</organism>
<evidence type="ECO:0000313" key="12">
    <source>
        <dbReference type="Proteomes" id="UP000235371"/>
    </source>
</evidence>
<dbReference type="GO" id="GO:0000329">
    <property type="term" value="C:fungal-type vacuole membrane"/>
    <property type="evidence" value="ECO:0007669"/>
    <property type="project" value="TreeGrafter"/>
</dbReference>
<dbReference type="InterPro" id="IPR004713">
    <property type="entry name" value="CaH_exchang"/>
</dbReference>
<evidence type="ECO:0000256" key="2">
    <source>
        <dbReference type="ARBA" id="ARBA00008170"/>
    </source>
</evidence>
<evidence type="ECO:0000313" key="11">
    <source>
        <dbReference type="EMBL" id="PMD64361.1"/>
    </source>
</evidence>
<feature type="region of interest" description="Disordered" evidence="8">
    <location>
        <begin position="250"/>
        <end position="323"/>
    </location>
</feature>
<protein>
    <recommendedName>
        <fullName evidence="10">Sodium/calcium exchanger membrane region domain-containing protein</fullName>
    </recommendedName>
</protein>
<feature type="transmembrane region" description="Helical" evidence="9">
    <location>
        <begin position="337"/>
        <end position="359"/>
    </location>
</feature>
<name>A0A2J6TMW1_9HELO</name>
<dbReference type="Gene3D" id="1.20.1420.30">
    <property type="entry name" value="NCX, central ion-binding region"/>
    <property type="match status" value="2"/>
</dbReference>
<evidence type="ECO:0000256" key="4">
    <source>
        <dbReference type="ARBA" id="ARBA00022692"/>
    </source>
</evidence>
<dbReference type="GO" id="GO:0012505">
    <property type="term" value="C:endomembrane system"/>
    <property type="evidence" value="ECO:0007669"/>
    <property type="project" value="UniProtKB-SubCell"/>
</dbReference>
<dbReference type="InterPro" id="IPR004837">
    <property type="entry name" value="NaCa_Exmemb"/>
</dbReference>
<dbReference type="GO" id="GO:0015369">
    <property type="term" value="F:calcium:proton antiporter activity"/>
    <property type="evidence" value="ECO:0007669"/>
    <property type="project" value="TreeGrafter"/>
</dbReference>
<comment type="similarity">
    <text evidence="2">Belongs to the Ca(2+):cation antiporter (CaCA) (TC 2.A.19) family.</text>
</comment>
<dbReference type="Proteomes" id="UP000235371">
    <property type="component" value="Unassembled WGS sequence"/>
</dbReference>
<keyword evidence="7 9" id="KW-0472">Membrane</keyword>
<keyword evidence="5 9" id="KW-1133">Transmembrane helix</keyword>
<dbReference type="PANTHER" id="PTHR31503:SF22">
    <property type="entry name" value="VACUOLAR CALCIUM ION TRANSPORTER"/>
    <property type="match status" value="1"/>
</dbReference>
<feature type="compositionally biased region" description="Acidic residues" evidence="8">
    <location>
        <begin position="312"/>
        <end position="323"/>
    </location>
</feature>
<feature type="transmembrane region" description="Helical" evidence="9">
    <location>
        <begin position="406"/>
        <end position="429"/>
    </location>
</feature>
<dbReference type="InParanoid" id="A0A2J6TMW1"/>
<feature type="transmembrane region" description="Helical" evidence="9">
    <location>
        <begin position="371"/>
        <end position="394"/>
    </location>
</feature>
<evidence type="ECO:0000259" key="10">
    <source>
        <dbReference type="Pfam" id="PF01699"/>
    </source>
</evidence>
<proteinExistence type="inferred from homology"/>
<evidence type="ECO:0000256" key="3">
    <source>
        <dbReference type="ARBA" id="ARBA00022448"/>
    </source>
</evidence>
<dbReference type="EMBL" id="KZ613765">
    <property type="protein sequence ID" value="PMD64361.1"/>
    <property type="molecule type" value="Genomic_DNA"/>
</dbReference>
<dbReference type="GeneID" id="36587583"/>
<feature type="region of interest" description="Disordered" evidence="8">
    <location>
        <begin position="1"/>
        <end position="33"/>
    </location>
</feature>
<dbReference type="PANTHER" id="PTHR31503">
    <property type="entry name" value="VACUOLAR CALCIUM ION TRANSPORTER"/>
    <property type="match status" value="1"/>
</dbReference>
<keyword evidence="12" id="KW-1185">Reference proteome</keyword>
<sequence length="488" mass="52882">MNANGRSRPADEDEAVPLLNPIDSEPSRPPSNSTRRLVWSQHLLCVYHAAMRTAPQLINIKVLWIFAPLGLTSQVLHWNSISTSIFNFLAIIPLSAAVSDASDKLSDAFGDLLGALINATFGNAVELIVGILAVVHGDTAFAQSIMLGSILSDIIFVLGSCFFSSAWRTPILELNRAVSGTLSSLMIITATALVLPTALYSTFETSKPDDIDKQILGFSRGTAVVLLVLYIAYLYFEFVSHKELFEGKPDESAAHNGGGDSSAPTTPVTRRGTWLDTRRDREQGGSDSGVSTPVTRPGTWLDTRQDTRPETEQDTQQDTELDTELDAQQDAPSINSLLTTFAALICSAAGIMFCSHFLLDSINTTSEATHISRTFIATILIPIASNAPECAAVVGASRSGRIDFAVGVIVGSILQIALFVIPALVILGWVVHQPMTLNFETFQTIILFLAILLVNHLLQNGKYTYMHGLLLVAWYAVIAVAFFLRDDI</sequence>
<feature type="transmembrane region" description="Helical" evidence="9">
    <location>
        <begin position="465"/>
        <end position="484"/>
    </location>
</feature>
<gene>
    <name evidence="11" type="ORF">K444DRAFT_609070</name>
</gene>
<evidence type="ECO:0000256" key="9">
    <source>
        <dbReference type="SAM" id="Phobius"/>
    </source>
</evidence>
<accession>A0A2J6TMW1</accession>
<keyword evidence="3" id="KW-0813">Transport</keyword>
<dbReference type="OrthoDB" id="1699231at2759"/>
<dbReference type="RefSeq" id="XP_024741265.1">
    <property type="nucleotide sequence ID" value="XM_024879506.1"/>
</dbReference>
<dbReference type="Pfam" id="PF01699">
    <property type="entry name" value="Na_Ca_ex"/>
    <property type="match status" value="2"/>
</dbReference>
<dbReference type="STRING" id="1095630.A0A2J6TMW1"/>
<feature type="transmembrane region" description="Helical" evidence="9">
    <location>
        <begin position="441"/>
        <end position="458"/>
    </location>
</feature>
<feature type="domain" description="Sodium/calcium exchanger membrane region" evidence="10">
    <location>
        <begin position="83"/>
        <end position="238"/>
    </location>
</feature>
<dbReference type="GO" id="GO:0006874">
    <property type="term" value="P:intracellular calcium ion homeostasis"/>
    <property type="evidence" value="ECO:0007669"/>
    <property type="project" value="TreeGrafter"/>
</dbReference>
<evidence type="ECO:0000256" key="1">
    <source>
        <dbReference type="ARBA" id="ARBA00004127"/>
    </source>
</evidence>
<reference evidence="11 12" key="1">
    <citation type="submission" date="2016-04" db="EMBL/GenBank/DDBJ databases">
        <title>A degradative enzymes factory behind the ericoid mycorrhizal symbiosis.</title>
        <authorList>
            <consortium name="DOE Joint Genome Institute"/>
            <person name="Martino E."/>
            <person name="Morin E."/>
            <person name="Grelet G."/>
            <person name="Kuo A."/>
            <person name="Kohler A."/>
            <person name="Daghino S."/>
            <person name="Barry K."/>
            <person name="Choi C."/>
            <person name="Cichocki N."/>
            <person name="Clum A."/>
            <person name="Copeland A."/>
            <person name="Hainaut M."/>
            <person name="Haridas S."/>
            <person name="Labutti K."/>
            <person name="Lindquist E."/>
            <person name="Lipzen A."/>
            <person name="Khouja H.-R."/>
            <person name="Murat C."/>
            <person name="Ohm R."/>
            <person name="Olson A."/>
            <person name="Spatafora J."/>
            <person name="Veneault-Fourrey C."/>
            <person name="Henrissat B."/>
            <person name="Grigoriev I."/>
            <person name="Martin F."/>
            <person name="Perotto S."/>
        </authorList>
    </citation>
    <scope>NUCLEOTIDE SEQUENCE [LARGE SCALE GENOMIC DNA]</scope>
    <source>
        <strain evidence="11 12">E</strain>
    </source>
</reference>
<evidence type="ECO:0000256" key="6">
    <source>
        <dbReference type="ARBA" id="ARBA00023065"/>
    </source>
</evidence>